<dbReference type="PANTHER" id="PTHR14363:SF36">
    <property type="entry name" value="OS06G0179000 PROTEIN"/>
    <property type="match status" value="1"/>
</dbReference>
<dbReference type="GO" id="GO:0009505">
    <property type="term" value="C:plant-type cell wall"/>
    <property type="evidence" value="ECO:0007669"/>
    <property type="project" value="TreeGrafter"/>
</dbReference>
<dbReference type="Proteomes" id="UP000604825">
    <property type="component" value="Unassembled WGS sequence"/>
</dbReference>
<dbReference type="GO" id="GO:0004566">
    <property type="term" value="F:beta-glucuronidase activity"/>
    <property type="evidence" value="ECO:0007669"/>
    <property type="project" value="TreeGrafter"/>
</dbReference>
<evidence type="ECO:0000256" key="4">
    <source>
        <dbReference type="ARBA" id="ARBA00022729"/>
    </source>
</evidence>
<feature type="signal peptide" evidence="11">
    <location>
        <begin position="1"/>
        <end position="28"/>
    </location>
</feature>
<evidence type="ECO:0000256" key="1">
    <source>
        <dbReference type="ARBA" id="ARBA00004613"/>
    </source>
</evidence>
<evidence type="ECO:0000256" key="6">
    <source>
        <dbReference type="ARBA" id="ARBA00023136"/>
    </source>
</evidence>
<dbReference type="AlphaFoldDB" id="A0A811SA75"/>
<evidence type="ECO:0000256" key="7">
    <source>
        <dbReference type="ARBA" id="ARBA00023180"/>
    </source>
</evidence>
<comment type="similarity">
    <text evidence="2">Belongs to the glycosyl hydrolase 79 family.</text>
</comment>
<evidence type="ECO:0000313" key="12">
    <source>
        <dbReference type="EMBL" id="CAD6337467.1"/>
    </source>
</evidence>
<dbReference type="GO" id="GO:0005765">
    <property type="term" value="C:lysosomal membrane"/>
    <property type="evidence" value="ECO:0007669"/>
    <property type="project" value="UniProtKB-SubCell"/>
</dbReference>
<evidence type="ECO:0000256" key="11">
    <source>
        <dbReference type="SAM" id="SignalP"/>
    </source>
</evidence>
<dbReference type="InterPro" id="IPR005199">
    <property type="entry name" value="Glyco_hydro_79"/>
</dbReference>
<proteinExistence type="inferred from homology"/>
<dbReference type="EMBL" id="CAJGYO010000018">
    <property type="protein sequence ID" value="CAD6337467.1"/>
    <property type="molecule type" value="Genomic_DNA"/>
</dbReference>
<evidence type="ECO:0000256" key="9">
    <source>
        <dbReference type="ARBA" id="ARBA00023765"/>
    </source>
</evidence>
<keyword evidence="8" id="KW-0458">Lysosome</keyword>
<evidence type="ECO:0000256" key="2">
    <source>
        <dbReference type="ARBA" id="ARBA00009800"/>
    </source>
</evidence>
<dbReference type="InterPro" id="IPR017853">
    <property type="entry name" value="GH"/>
</dbReference>
<evidence type="ECO:0000256" key="5">
    <source>
        <dbReference type="ARBA" id="ARBA00022801"/>
    </source>
</evidence>
<keyword evidence="4 11" id="KW-0732">Signal</keyword>
<comment type="function">
    <text evidence="10">Endoglycosidase which is a cell surface and extracellular matrix-degrading enzyme. Cleaves heparan sulfate proteoglycans (HSPGs) into heparan sulfate side chains and core proteoglycans.</text>
</comment>
<dbReference type="PANTHER" id="PTHR14363">
    <property type="entry name" value="HEPARANASE-RELATED"/>
    <property type="match status" value="1"/>
</dbReference>
<dbReference type="OrthoDB" id="726732at2759"/>
<keyword evidence="6" id="KW-0472">Membrane</keyword>
<evidence type="ECO:0008006" key="15">
    <source>
        <dbReference type="Google" id="ProtNLM"/>
    </source>
</evidence>
<accession>A0A811SA75</accession>
<dbReference type="SUPFAM" id="SSF51445">
    <property type="entry name" value="(Trans)glycosidases"/>
    <property type="match status" value="1"/>
</dbReference>
<dbReference type="FunFam" id="3.20.20.80:FF:000023">
    <property type="entry name" value="heparanase-like protein 3"/>
    <property type="match status" value="1"/>
</dbReference>
<sequence length="590" mass="63205">MAAAGTQQLGRLLGGLWFLAALLRPGSAAAAGQPSVATVDARLAVAATGEDFVCATLDWWPPDKCDYGTCAWGRAGLLNLDLSNKVLLNAVRAFSPPLVLRLGGSLQDKVVYGTADLGGRPCAPFAKNVSEMHGFTQGCLPLRRWDELNAFFQKSAAKIVFGLNALNGRVPLPDGSVGGPWDYTNAASLIRYTANKGYRIHGWELGNELSGTGVGTRVGADQYAADVIALKKLIDDIYRSNPSKPLVLAPGGFFDQAWFSQLIDKTKPNLLNVITHHIYNLGPGKDTHLIDKILNPSTLDGMIGTFSNLQGMLKSVGTSTVAWVGEAGGAYNSGRHLVTDAFVFSFWFLDQLGMSAKYDTKSYCRQSLIGGNYGLLNTTTFQPNPDYYSALLWHRLMGTKVLATTFSGTNKIRAYAHCARDSVSNSVPISSATSHRQPKKPSSPKEFTLNLYSACVLLVQPGITLLLINLSGNTTTQVSVTVTTQGMVAAHKHGARKHVGGRKFRHVHGPSFTGVDEAAGAVRDEYHLTPKDCNLRSQVMLLNGRALATDAAGNIPTLEAVKVDAAQPIAVAPYSIVFARISHFNAPACS</sequence>
<evidence type="ECO:0000256" key="3">
    <source>
        <dbReference type="ARBA" id="ARBA00022525"/>
    </source>
</evidence>
<reference evidence="12" key="1">
    <citation type="submission" date="2020-10" db="EMBL/GenBank/DDBJ databases">
        <authorList>
            <person name="Han B."/>
            <person name="Lu T."/>
            <person name="Zhao Q."/>
            <person name="Huang X."/>
            <person name="Zhao Y."/>
        </authorList>
    </citation>
    <scope>NUCLEOTIDE SEQUENCE</scope>
</reference>
<evidence type="ECO:0000313" key="13">
    <source>
        <dbReference type="EMBL" id="CAD6337475.1"/>
    </source>
</evidence>
<evidence type="ECO:0000256" key="10">
    <source>
        <dbReference type="ARBA" id="ARBA00055929"/>
    </source>
</evidence>
<keyword evidence="14" id="KW-1185">Reference proteome</keyword>
<evidence type="ECO:0000313" key="14">
    <source>
        <dbReference type="Proteomes" id="UP000604825"/>
    </source>
</evidence>
<organism evidence="12 14">
    <name type="scientific">Miscanthus lutarioriparius</name>
    <dbReference type="NCBI Taxonomy" id="422564"/>
    <lineage>
        <taxon>Eukaryota</taxon>
        <taxon>Viridiplantae</taxon>
        <taxon>Streptophyta</taxon>
        <taxon>Embryophyta</taxon>
        <taxon>Tracheophyta</taxon>
        <taxon>Spermatophyta</taxon>
        <taxon>Magnoliopsida</taxon>
        <taxon>Liliopsida</taxon>
        <taxon>Poales</taxon>
        <taxon>Poaceae</taxon>
        <taxon>PACMAD clade</taxon>
        <taxon>Panicoideae</taxon>
        <taxon>Andropogonodae</taxon>
        <taxon>Andropogoneae</taxon>
        <taxon>Saccharinae</taxon>
        <taxon>Miscanthus</taxon>
    </lineage>
</organism>
<dbReference type="Gene3D" id="3.20.20.80">
    <property type="entry name" value="Glycosidases"/>
    <property type="match status" value="1"/>
</dbReference>
<dbReference type="GO" id="GO:0005576">
    <property type="term" value="C:extracellular region"/>
    <property type="evidence" value="ECO:0007669"/>
    <property type="project" value="UniProtKB-SubCell"/>
</dbReference>
<comment type="subcellular location">
    <subcellularLocation>
        <location evidence="9">Lysosome membrane</location>
        <topology evidence="9">Peripheral membrane protein</topology>
    </subcellularLocation>
    <subcellularLocation>
        <location evidence="1">Secreted</location>
    </subcellularLocation>
</comment>
<dbReference type="Pfam" id="PF03662">
    <property type="entry name" value="Glyco_hydro_79n"/>
    <property type="match status" value="1"/>
</dbReference>
<keyword evidence="5" id="KW-0378">Hydrolase</keyword>
<protein>
    <recommendedName>
        <fullName evidence="15">Heparanase-like protein 3</fullName>
    </recommendedName>
</protein>
<keyword evidence="7" id="KW-0325">Glycoprotein</keyword>
<evidence type="ECO:0000256" key="8">
    <source>
        <dbReference type="ARBA" id="ARBA00023228"/>
    </source>
</evidence>
<keyword evidence="3" id="KW-0964">Secreted</keyword>
<dbReference type="EMBL" id="CAJGYO010000018">
    <property type="protein sequence ID" value="CAD6337475.1"/>
    <property type="molecule type" value="Genomic_DNA"/>
</dbReference>
<feature type="chain" id="PRO_5036408607" description="Heparanase-like protein 3" evidence="11">
    <location>
        <begin position="29"/>
        <end position="590"/>
    </location>
</feature>
<gene>
    <name evidence="12" type="ORF">NCGR_LOCUS61565</name>
    <name evidence="13" type="ORF">NCGR_LOCUS61573</name>
</gene>
<comment type="caution">
    <text evidence="12">The sequence shown here is derived from an EMBL/GenBank/DDBJ whole genome shotgun (WGS) entry which is preliminary data.</text>
</comment>
<name>A0A811SA75_9POAL</name>